<accession>A0A2Z7DCC6</accession>
<reference evidence="1 2" key="1">
    <citation type="journal article" date="2015" name="Proc. Natl. Acad. Sci. U.S.A.">
        <title>The resurrection genome of Boea hygrometrica: A blueprint for survival of dehydration.</title>
        <authorList>
            <person name="Xiao L."/>
            <person name="Yang G."/>
            <person name="Zhang L."/>
            <person name="Yang X."/>
            <person name="Zhao S."/>
            <person name="Ji Z."/>
            <person name="Zhou Q."/>
            <person name="Hu M."/>
            <person name="Wang Y."/>
            <person name="Chen M."/>
            <person name="Xu Y."/>
            <person name="Jin H."/>
            <person name="Xiao X."/>
            <person name="Hu G."/>
            <person name="Bao F."/>
            <person name="Hu Y."/>
            <person name="Wan P."/>
            <person name="Li L."/>
            <person name="Deng X."/>
            <person name="Kuang T."/>
            <person name="Xiang C."/>
            <person name="Zhu J.K."/>
            <person name="Oliver M.J."/>
            <person name="He Y."/>
        </authorList>
    </citation>
    <scope>NUCLEOTIDE SEQUENCE [LARGE SCALE GENOMIC DNA]</scope>
    <source>
        <strain evidence="2">cv. XS01</strain>
    </source>
</reference>
<protein>
    <submittedName>
        <fullName evidence="1">Uncharacterized protein</fullName>
    </submittedName>
</protein>
<keyword evidence="2" id="KW-1185">Reference proteome</keyword>
<proteinExistence type="predicted"/>
<evidence type="ECO:0000313" key="1">
    <source>
        <dbReference type="EMBL" id="KZV56944.1"/>
    </source>
</evidence>
<name>A0A2Z7DCC6_9LAMI</name>
<dbReference type="AlphaFoldDB" id="A0A2Z7DCC6"/>
<evidence type="ECO:0000313" key="2">
    <source>
        <dbReference type="Proteomes" id="UP000250235"/>
    </source>
</evidence>
<sequence>MSDESRYLLMILLEQIPEDMMLRLLLLQSLQGSSFDLGLRSRESKKETGTPTTAIDLQVLEMLSDAHRVALEKLLKQKKEHQLEWTRPSNSRLFEGANIDRGAIIDRSNTTIKSTC</sequence>
<dbReference type="EMBL" id="KQ987743">
    <property type="protein sequence ID" value="KZV56944.1"/>
    <property type="molecule type" value="Genomic_DNA"/>
</dbReference>
<gene>
    <name evidence="1" type="ORF">F511_19586</name>
</gene>
<organism evidence="1 2">
    <name type="scientific">Dorcoceras hygrometricum</name>
    <dbReference type="NCBI Taxonomy" id="472368"/>
    <lineage>
        <taxon>Eukaryota</taxon>
        <taxon>Viridiplantae</taxon>
        <taxon>Streptophyta</taxon>
        <taxon>Embryophyta</taxon>
        <taxon>Tracheophyta</taxon>
        <taxon>Spermatophyta</taxon>
        <taxon>Magnoliopsida</taxon>
        <taxon>eudicotyledons</taxon>
        <taxon>Gunneridae</taxon>
        <taxon>Pentapetalae</taxon>
        <taxon>asterids</taxon>
        <taxon>lamiids</taxon>
        <taxon>Lamiales</taxon>
        <taxon>Gesneriaceae</taxon>
        <taxon>Didymocarpoideae</taxon>
        <taxon>Trichosporeae</taxon>
        <taxon>Loxocarpinae</taxon>
        <taxon>Dorcoceras</taxon>
    </lineage>
</organism>
<dbReference type="Proteomes" id="UP000250235">
    <property type="component" value="Unassembled WGS sequence"/>
</dbReference>